<feature type="domain" description="Secretion system C-terminal sorting" evidence="3">
    <location>
        <begin position="652"/>
        <end position="723"/>
    </location>
</feature>
<keyword evidence="1 2" id="KW-0732">Signal</keyword>
<evidence type="ECO:0000313" key="5">
    <source>
        <dbReference type="Proteomes" id="UP001595826"/>
    </source>
</evidence>
<sequence>MKKNYFLTLLLTLCFSLFSFGQDLIITGVVDGSLSGGTPKALELYVVNNISDLSIYGVESVTNGNASGNAPEFTFPADQVTAGTFIYIESVSGTNPTAFNDFFGFNSTYQDGVLSVNGDDPIKLYMNGTAIDVFGSVGTDGTGETWEYMDGWAYRKDGKTANTTFTDSDWTYSGPNALDNQSTNASASIPFPAGTYSMTASTNPNLAITSPSINEVFQSVTEVSVSIDVNNFTVSGDAGGGVSDNSGDGYIKSTFETQGGSTENSNFFTTTLPNITVAAGNTYTLTLELVDNSGNSLSTPVTQSVTFSVIFPCDIQLATILTTCETSTSGTDTYTTSIDFTAGNTTTYTITAKDSNNNDVGTIGGDNPSTSAAGTITITGVPEGTDFTVKVIGGTGSSCDLTRNISSPSCIAFPIEEDFDYADAANLGDQASWTKLNSGDDMLVTAGSLNYTGLKASTGNKVTFSESGSETYTSFSDINSGTVYASFLLKITGFQTNGSPDTTDGGYIAALAGSTSGYDARFWVRPNPDTSGSTYDIGFGHVSSNPTFTSGTYNLNDVLFVVMAYNMDTKLVSTWVNPDVSTFGGTAPAVTLSTTDDNPPNSINLFILRQDSDRETPFIEVDELRISTSWADVTPKEATASTINSQIEGFAIYPNPVTNGRLSITSNSSDNKQVSIFNVLGKNVLNTTVSGTKAEVNTSGISAGIYILKVVEGGKTATSKLIIR</sequence>
<organism evidence="4 5">
    <name type="scientific">Polaribacter marinivivus</name>
    <dbReference type="NCBI Taxonomy" id="1524260"/>
    <lineage>
        <taxon>Bacteria</taxon>
        <taxon>Pseudomonadati</taxon>
        <taxon>Bacteroidota</taxon>
        <taxon>Flavobacteriia</taxon>
        <taxon>Flavobacteriales</taxon>
        <taxon>Flavobacteriaceae</taxon>
    </lineage>
</organism>
<keyword evidence="5" id="KW-1185">Reference proteome</keyword>
<accession>A0ABV8R8C9</accession>
<name>A0ABV8R8C9_9FLAO</name>
<dbReference type="NCBIfam" id="TIGR04183">
    <property type="entry name" value="Por_Secre_tail"/>
    <property type="match status" value="1"/>
</dbReference>
<feature type="signal peptide" evidence="2">
    <location>
        <begin position="1"/>
        <end position="21"/>
    </location>
</feature>
<comment type="caution">
    <text evidence="4">The sequence shown here is derived from an EMBL/GenBank/DDBJ whole genome shotgun (WGS) entry which is preliminary data.</text>
</comment>
<dbReference type="Proteomes" id="UP001595826">
    <property type="component" value="Unassembled WGS sequence"/>
</dbReference>
<gene>
    <name evidence="4" type="ORF">ACFOWD_04770</name>
</gene>
<proteinExistence type="predicted"/>
<reference evidence="5" key="1">
    <citation type="journal article" date="2019" name="Int. J. Syst. Evol. Microbiol.">
        <title>The Global Catalogue of Microorganisms (GCM) 10K type strain sequencing project: providing services to taxonomists for standard genome sequencing and annotation.</title>
        <authorList>
            <consortium name="The Broad Institute Genomics Platform"/>
            <consortium name="The Broad Institute Genome Sequencing Center for Infectious Disease"/>
            <person name="Wu L."/>
            <person name="Ma J."/>
        </authorList>
    </citation>
    <scope>NUCLEOTIDE SEQUENCE [LARGE SCALE GENOMIC DNA]</scope>
    <source>
        <strain evidence="5">CECT 8655</strain>
    </source>
</reference>
<evidence type="ECO:0000256" key="1">
    <source>
        <dbReference type="ARBA" id="ARBA00022729"/>
    </source>
</evidence>
<protein>
    <submittedName>
        <fullName evidence="4">T9SS type A sorting domain-containing protein</fullName>
    </submittedName>
</protein>
<feature type="chain" id="PRO_5046359573" evidence="2">
    <location>
        <begin position="22"/>
        <end position="724"/>
    </location>
</feature>
<evidence type="ECO:0000256" key="2">
    <source>
        <dbReference type="SAM" id="SignalP"/>
    </source>
</evidence>
<dbReference type="InterPro" id="IPR026444">
    <property type="entry name" value="Secre_tail"/>
</dbReference>
<evidence type="ECO:0000313" key="4">
    <source>
        <dbReference type="EMBL" id="MFC4268210.1"/>
    </source>
</evidence>
<evidence type="ECO:0000259" key="3">
    <source>
        <dbReference type="Pfam" id="PF18962"/>
    </source>
</evidence>
<dbReference type="RefSeq" id="WP_377408555.1">
    <property type="nucleotide sequence ID" value="NZ_JBHSCY010000001.1"/>
</dbReference>
<dbReference type="EMBL" id="JBHSCY010000001">
    <property type="protein sequence ID" value="MFC4268210.1"/>
    <property type="molecule type" value="Genomic_DNA"/>
</dbReference>
<dbReference type="Pfam" id="PF18962">
    <property type="entry name" value="Por_Secre_tail"/>
    <property type="match status" value="1"/>
</dbReference>